<dbReference type="InterPro" id="IPR039901">
    <property type="entry name" value="Kdotransferase"/>
</dbReference>
<gene>
    <name evidence="14" type="ORF">B1992_04540</name>
</gene>
<comment type="subcellular location">
    <subcellularLocation>
        <location evidence="1">Cell inner membrane</location>
        <topology evidence="1">Single-pass membrane protein</topology>
        <orientation evidence="1">Cytoplasmic side</orientation>
    </subcellularLocation>
    <subcellularLocation>
        <location evidence="12">Cell membrane</location>
    </subcellularLocation>
</comment>
<comment type="catalytic activity">
    <reaction evidence="9 12">
        <text>lipid IVA (E. coli) + CMP-3-deoxy-beta-D-manno-octulosonate = alpha-Kdo-(2-&gt;6)-lipid IVA (E. coli) + CMP + H(+)</text>
        <dbReference type="Rhea" id="RHEA:28066"/>
        <dbReference type="ChEBI" id="CHEBI:15378"/>
        <dbReference type="ChEBI" id="CHEBI:58603"/>
        <dbReference type="ChEBI" id="CHEBI:60364"/>
        <dbReference type="ChEBI" id="CHEBI:60377"/>
        <dbReference type="ChEBI" id="CHEBI:85987"/>
        <dbReference type="EC" id="2.4.99.12"/>
    </reaction>
</comment>
<comment type="function">
    <text evidence="12">Involved in lipopolysaccharide (LPS) biosynthesis. Catalyzes the transfer of 3-deoxy-D-manno-octulosonate (Kdo) residue(s) from CMP-Kdo to lipid IV(A), the tetraacyldisaccharide-1,4'-bisphosphate precursor of lipid A.</text>
</comment>
<feature type="site" description="Transition state stabilizer" evidence="11">
    <location>
        <position position="164"/>
    </location>
</feature>
<feature type="active site" description="Proton acceptor" evidence="10">
    <location>
        <position position="94"/>
    </location>
</feature>
<keyword evidence="15" id="KW-1185">Reference proteome</keyword>
<dbReference type="Gene3D" id="3.40.50.2000">
    <property type="entry name" value="Glycogen Phosphorylase B"/>
    <property type="match status" value="1"/>
</dbReference>
<dbReference type="Proteomes" id="UP000462066">
    <property type="component" value="Unassembled WGS sequence"/>
</dbReference>
<dbReference type="FunFam" id="3.40.50.11720:FF:000001">
    <property type="entry name" value="3-deoxy-D-manno-octulosonic acid transferase"/>
    <property type="match status" value="1"/>
</dbReference>
<comment type="pathway">
    <text evidence="2 12">Bacterial outer membrane biogenesis; LPS core biosynthesis.</text>
</comment>
<dbReference type="GO" id="GO:0043842">
    <property type="term" value="F:Kdo transferase activity"/>
    <property type="evidence" value="ECO:0007669"/>
    <property type="project" value="UniProtKB-EC"/>
</dbReference>
<keyword evidence="12" id="KW-0448">Lipopolysaccharide biosynthesis</keyword>
<evidence type="ECO:0000313" key="14">
    <source>
        <dbReference type="EMBL" id="KAF1687255.1"/>
    </source>
</evidence>
<evidence type="ECO:0000256" key="5">
    <source>
        <dbReference type="ARBA" id="ARBA00019077"/>
    </source>
</evidence>
<dbReference type="UniPathway" id="UPA00958"/>
<evidence type="ECO:0000259" key="13">
    <source>
        <dbReference type="Pfam" id="PF04413"/>
    </source>
</evidence>
<evidence type="ECO:0000256" key="2">
    <source>
        <dbReference type="ARBA" id="ARBA00004713"/>
    </source>
</evidence>
<dbReference type="GO" id="GO:0005886">
    <property type="term" value="C:plasma membrane"/>
    <property type="evidence" value="ECO:0007669"/>
    <property type="project" value="UniProtKB-SubCell"/>
</dbReference>
<evidence type="ECO:0000256" key="4">
    <source>
        <dbReference type="ARBA" id="ARBA00012621"/>
    </source>
</evidence>
<dbReference type="FunFam" id="3.40.50.2000:FF:000032">
    <property type="entry name" value="3-deoxy-D-manno-octulosonic acid transferase"/>
    <property type="match status" value="1"/>
</dbReference>
<dbReference type="EC" id="2.4.99.12" evidence="4 12"/>
<dbReference type="GO" id="GO:0009245">
    <property type="term" value="P:lipid A biosynthetic process"/>
    <property type="evidence" value="ECO:0007669"/>
    <property type="project" value="TreeGrafter"/>
</dbReference>
<evidence type="ECO:0000256" key="7">
    <source>
        <dbReference type="ARBA" id="ARBA00022968"/>
    </source>
</evidence>
<evidence type="ECO:0000313" key="15">
    <source>
        <dbReference type="Proteomes" id="UP000462066"/>
    </source>
</evidence>
<organism evidence="14 15">
    <name type="scientific">Pseudoxanthomonas broegbernensis</name>
    <dbReference type="NCBI Taxonomy" id="83619"/>
    <lineage>
        <taxon>Bacteria</taxon>
        <taxon>Pseudomonadati</taxon>
        <taxon>Pseudomonadota</taxon>
        <taxon>Gammaproteobacteria</taxon>
        <taxon>Lysobacterales</taxon>
        <taxon>Lysobacteraceae</taxon>
        <taxon>Pseudoxanthomonas</taxon>
    </lineage>
</organism>
<name>A0A7V8GNQ8_9GAMM</name>
<accession>A0A7V8GNQ8</accession>
<sequence>MAWDSTAAGTAAARGLGYAAPMSDHAKRKDWGEAAVRALYSLALYLISPLTLYHLVSRGFRVREYFRRWDERYAAYGAQPGRPCLWLHAVSVGEVNAAAPLVDTLLKRRPDIRWVVTTITPTGSERVRALWGARIEHVYLPYDLPGSMDRFLLHFRPSLALIMETELWPNMLFGCRDLGVPVYIVNARLSARSLRGYRLLRPLIGRALRTVACVAAQSEEDARRYRALGARGEQVRVLGNLKYDVAAPEGLDAFVAQFAAASGGGRPVWIAASTHEGEEAEVVALHRRLRARWPGLLLLWAPRHPERFARVQALAAAAGWQVGTRQRERWPRPDDGVFVIDTLGELMAFYACAQVAFVGGSLQPVGGHNLLEPAAVGTPVVTGPHLHNFAEISRRMEAAGALRIGADAAGVGDALQALLDDPGARRQMTEAGGALIHHNRGALRRTLDLIATDLPAAVEIAPAPATAPGA</sequence>
<feature type="domain" description="3-deoxy-D-manno-octulosonic-acid transferase N-terminal" evidence="13">
    <location>
        <begin position="68"/>
        <end position="245"/>
    </location>
</feature>
<dbReference type="InterPro" id="IPR038107">
    <property type="entry name" value="Glycos_transf_N_sf"/>
</dbReference>
<keyword evidence="12" id="KW-0812">Transmembrane</keyword>
<dbReference type="SUPFAM" id="SSF53756">
    <property type="entry name" value="UDP-Glycosyltransferase/glycogen phosphorylase"/>
    <property type="match status" value="1"/>
</dbReference>
<keyword evidence="12" id="KW-1003">Cell membrane</keyword>
<protein>
    <recommendedName>
        <fullName evidence="5 12">3-deoxy-D-manno-octulosonic acid transferase</fullName>
        <shortName evidence="12">Kdo transferase</shortName>
        <ecNumber evidence="4 12">2.4.99.12</ecNumber>
    </recommendedName>
    <alternativeName>
        <fullName evidence="8 12">Lipid IV(A) 3-deoxy-D-manno-octulosonic acid transferase</fullName>
    </alternativeName>
</protein>
<keyword evidence="12" id="KW-0472">Membrane</keyword>
<evidence type="ECO:0000256" key="10">
    <source>
        <dbReference type="PIRSR" id="PIRSR639901-1"/>
    </source>
</evidence>
<evidence type="ECO:0000256" key="6">
    <source>
        <dbReference type="ARBA" id="ARBA00022679"/>
    </source>
</evidence>
<feature type="transmembrane region" description="Helical" evidence="12">
    <location>
        <begin position="38"/>
        <end position="56"/>
    </location>
</feature>
<keyword evidence="7" id="KW-0735">Signal-anchor</keyword>
<proteinExistence type="inferred from homology"/>
<dbReference type="AlphaFoldDB" id="A0A7V8GNQ8"/>
<dbReference type="PANTHER" id="PTHR42755">
    <property type="entry name" value="3-DEOXY-MANNO-OCTULOSONATE CYTIDYLYLTRANSFERASE"/>
    <property type="match status" value="1"/>
</dbReference>
<dbReference type="InterPro" id="IPR007507">
    <property type="entry name" value="Glycos_transf_N"/>
</dbReference>
<evidence type="ECO:0000256" key="1">
    <source>
        <dbReference type="ARBA" id="ARBA00004388"/>
    </source>
</evidence>
<keyword evidence="12" id="KW-1133">Transmembrane helix</keyword>
<feature type="site" description="Transition state stabilizer" evidence="11">
    <location>
        <position position="242"/>
    </location>
</feature>
<evidence type="ECO:0000256" key="8">
    <source>
        <dbReference type="ARBA" id="ARBA00031445"/>
    </source>
</evidence>
<comment type="caution">
    <text evidence="14">The sequence shown here is derived from an EMBL/GenBank/DDBJ whole genome shotgun (WGS) entry which is preliminary data.</text>
</comment>
<evidence type="ECO:0000256" key="12">
    <source>
        <dbReference type="RuleBase" id="RU365103"/>
    </source>
</evidence>
<evidence type="ECO:0000256" key="3">
    <source>
        <dbReference type="ARBA" id="ARBA00006380"/>
    </source>
</evidence>
<evidence type="ECO:0000256" key="9">
    <source>
        <dbReference type="ARBA" id="ARBA00049183"/>
    </source>
</evidence>
<dbReference type="NCBIfam" id="NF004388">
    <property type="entry name" value="PRK05749.1-4"/>
    <property type="match status" value="1"/>
</dbReference>
<reference evidence="14 15" key="1">
    <citation type="submission" date="2017-10" db="EMBL/GenBank/DDBJ databases">
        <title>Whole genome sequencing of Pseudoxanthomonas broegbernensis DSM 12573(T).</title>
        <authorList>
            <person name="Kumar S."/>
            <person name="Bansal K."/>
            <person name="Kaur A."/>
            <person name="Patil P."/>
            <person name="Sharma S."/>
            <person name="Patil P.B."/>
        </authorList>
    </citation>
    <scope>NUCLEOTIDE SEQUENCE [LARGE SCALE GENOMIC DNA]</scope>
    <source>
        <strain evidence="14 15">DSM 12573</strain>
    </source>
</reference>
<dbReference type="Pfam" id="PF04413">
    <property type="entry name" value="Glycos_transf_N"/>
    <property type="match status" value="1"/>
</dbReference>
<dbReference type="EMBL" id="MWIP01000003">
    <property type="protein sequence ID" value="KAF1687255.1"/>
    <property type="molecule type" value="Genomic_DNA"/>
</dbReference>
<comment type="similarity">
    <text evidence="3">Belongs to the glycosyltransferase group 1 family. Glycosyltransferase 30 subfamily.</text>
</comment>
<keyword evidence="6 12" id="KW-0808">Transferase</keyword>
<evidence type="ECO:0000256" key="11">
    <source>
        <dbReference type="PIRSR" id="PIRSR639901-2"/>
    </source>
</evidence>
<dbReference type="Gene3D" id="3.40.50.11720">
    <property type="entry name" value="3-Deoxy-D-manno-octulosonic-acid transferase, N-terminal domain"/>
    <property type="match status" value="1"/>
</dbReference>
<dbReference type="PANTHER" id="PTHR42755:SF1">
    <property type="entry name" value="3-DEOXY-D-MANNO-OCTULOSONIC ACID TRANSFERASE, MITOCHONDRIAL-RELATED"/>
    <property type="match status" value="1"/>
</dbReference>
<dbReference type="GO" id="GO:0009244">
    <property type="term" value="P:lipopolysaccharide core region biosynthetic process"/>
    <property type="evidence" value="ECO:0007669"/>
    <property type="project" value="UniProtKB-UniRule"/>
</dbReference>